<dbReference type="EMBL" id="QKWP01000039">
    <property type="protein sequence ID" value="RIB29386.1"/>
    <property type="molecule type" value="Genomic_DNA"/>
</dbReference>
<reference evidence="1 2" key="1">
    <citation type="submission" date="2018-06" db="EMBL/GenBank/DDBJ databases">
        <title>Comparative genomics reveals the genomic features of Rhizophagus irregularis, R. cerebriforme, R. diaphanum and Gigaspora rosea, and their symbiotic lifestyle signature.</title>
        <authorList>
            <person name="Morin E."/>
            <person name="San Clemente H."/>
            <person name="Chen E.C.H."/>
            <person name="De La Providencia I."/>
            <person name="Hainaut M."/>
            <person name="Kuo A."/>
            <person name="Kohler A."/>
            <person name="Murat C."/>
            <person name="Tang N."/>
            <person name="Roy S."/>
            <person name="Loubradou J."/>
            <person name="Henrissat B."/>
            <person name="Grigoriev I.V."/>
            <person name="Corradi N."/>
            <person name="Roux C."/>
            <person name="Martin F.M."/>
        </authorList>
    </citation>
    <scope>NUCLEOTIDE SEQUENCE [LARGE SCALE GENOMIC DNA]</scope>
    <source>
        <strain evidence="1 2">DAOM 194757</strain>
    </source>
</reference>
<comment type="caution">
    <text evidence="1">The sequence shown here is derived from an EMBL/GenBank/DDBJ whole genome shotgun (WGS) entry which is preliminary data.</text>
</comment>
<proteinExistence type="predicted"/>
<protein>
    <submittedName>
        <fullName evidence="1">Uncharacterized protein</fullName>
    </submittedName>
</protein>
<evidence type="ECO:0000313" key="1">
    <source>
        <dbReference type="EMBL" id="RIB29386.1"/>
    </source>
</evidence>
<organism evidence="1 2">
    <name type="scientific">Gigaspora rosea</name>
    <dbReference type="NCBI Taxonomy" id="44941"/>
    <lineage>
        <taxon>Eukaryota</taxon>
        <taxon>Fungi</taxon>
        <taxon>Fungi incertae sedis</taxon>
        <taxon>Mucoromycota</taxon>
        <taxon>Glomeromycotina</taxon>
        <taxon>Glomeromycetes</taxon>
        <taxon>Diversisporales</taxon>
        <taxon>Gigasporaceae</taxon>
        <taxon>Gigaspora</taxon>
    </lineage>
</organism>
<name>A0A397WBT0_9GLOM</name>
<dbReference type="Proteomes" id="UP000266673">
    <property type="component" value="Unassembled WGS sequence"/>
</dbReference>
<feature type="non-terminal residue" evidence="1">
    <location>
        <position position="1"/>
    </location>
</feature>
<evidence type="ECO:0000313" key="2">
    <source>
        <dbReference type="Proteomes" id="UP000266673"/>
    </source>
</evidence>
<keyword evidence="2" id="KW-1185">Reference proteome</keyword>
<sequence length="96" mass="11555">CCSLIFSNNSEITQKKKKTIYKYIERIKNPSSELVHPTYNPILPKSEEYNVDVWKNYNHDLHKKITQEKVNLNWIEVCSRYSQFKTLYNDIKDKNL</sequence>
<gene>
    <name evidence="1" type="ORF">C2G38_2238928</name>
</gene>
<accession>A0A397WBT0</accession>
<dbReference type="OrthoDB" id="2416304at2759"/>
<dbReference type="AlphaFoldDB" id="A0A397WBT0"/>
<feature type="non-terminal residue" evidence="1">
    <location>
        <position position="96"/>
    </location>
</feature>